<proteinExistence type="predicted"/>
<keyword evidence="3" id="KW-1185">Reference proteome</keyword>
<protein>
    <submittedName>
        <fullName evidence="2">Uncharacterized protein</fullName>
    </submittedName>
</protein>
<keyword evidence="1" id="KW-0472">Membrane</keyword>
<evidence type="ECO:0000313" key="3">
    <source>
        <dbReference type="Proteomes" id="UP000199118"/>
    </source>
</evidence>
<sequence>MTMIENSERGLTIAKPLAWSILVALVCGGIWVGSQIGTLAEVQRQVAENRKDIAALSGVQRLAAVENARLAEKVSAILDGVKRIETRLDRLERERRGLPSSLESFQ</sequence>
<name>A0A1H2R7X8_9RHOB</name>
<dbReference type="STRING" id="356660.SAMN05444336_101250"/>
<dbReference type="Proteomes" id="UP000199118">
    <property type="component" value="Unassembled WGS sequence"/>
</dbReference>
<dbReference type="EMBL" id="FNMZ01000001">
    <property type="protein sequence ID" value="SDW14954.1"/>
    <property type="molecule type" value="Genomic_DNA"/>
</dbReference>
<keyword evidence="1" id="KW-1133">Transmembrane helix</keyword>
<keyword evidence="1" id="KW-0812">Transmembrane</keyword>
<dbReference type="OrthoDB" id="7875206at2"/>
<reference evidence="2 3" key="1">
    <citation type="submission" date="2016-10" db="EMBL/GenBank/DDBJ databases">
        <authorList>
            <person name="de Groot N.N."/>
        </authorList>
    </citation>
    <scope>NUCLEOTIDE SEQUENCE [LARGE SCALE GENOMIC DNA]</scope>
    <source>
        <strain evidence="2 3">DSM 17890</strain>
    </source>
</reference>
<gene>
    <name evidence="2" type="ORF">SAMN05444336_101250</name>
</gene>
<dbReference type="RefSeq" id="WP_092679322.1">
    <property type="nucleotide sequence ID" value="NZ_FNMZ01000001.1"/>
</dbReference>
<organism evidence="2 3">
    <name type="scientific">Albimonas donghaensis</name>
    <dbReference type="NCBI Taxonomy" id="356660"/>
    <lineage>
        <taxon>Bacteria</taxon>
        <taxon>Pseudomonadati</taxon>
        <taxon>Pseudomonadota</taxon>
        <taxon>Alphaproteobacteria</taxon>
        <taxon>Rhodobacterales</taxon>
        <taxon>Paracoccaceae</taxon>
        <taxon>Albimonas</taxon>
    </lineage>
</organism>
<feature type="transmembrane region" description="Helical" evidence="1">
    <location>
        <begin position="17"/>
        <end position="40"/>
    </location>
</feature>
<accession>A0A1H2R7X8</accession>
<evidence type="ECO:0000256" key="1">
    <source>
        <dbReference type="SAM" id="Phobius"/>
    </source>
</evidence>
<dbReference type="AlphaFoldDB" id="A0A1H2R7X8"/>
<evidence type="ECO:0000313" key="2">
    <source>
        <dbReference type="EMBL" id="SDW14954.1"/>
    </source>
</evidence>